<feature type="region of interest" description="Disordered" evidence="1">
    <location>
        <begin position="66"/>
        <end position="95"/>
    </location>
</feature>
<dbReference type="AlphaFoldDB" id="A0AAN8IHM0"/>
<accession>A0AAN8IHM0</accession>
<evidence type="ECO:0000256" key="1">
    <source>
        <dbReference type="SAM" id="MobiDB-lite"/>
    </source>
</evidence>
<protein>
    <submittedName>
        <fullName evidence="2">Uncharacterized protein</fullName>
    </submittedName>
</protein>
<organism evidence="2 3">
    <name type="scientific">Knufia fluminis</name>
    <dbReference type="NCBI Taxonomy" id="191047"/>
    <lineage>
        <taxon>Eukaryota</taxon>
        <taxon>Fungi</taxon>
        <taxon>Dikarya</taxon>
        <taxon>Ascomycota</taxon>
        <taxon>Pezizomycotina</taxon>
        <taxon>Eurotiomycetes</taxon>
        <taxon>Chaetothyriomycetidae</taxon>
        <taxon>Chaetothyriales</taxon>
        <taxon>Trichomeriaceae</taxon>
        <taxon>Knufia</taxon>
    </lineage>
</organism>
<sequence>MSSLTETTESRPFLVSRVRRVSKSGFLYETNSKSPRLDKMIAHINLYDQTTRCMEEDLEKQRADTLAQKRMGGTRPRPQLGPRATEYESRSDEKEVPNWVTELTCRPTQESVVVTEVEEIEDVEAD</sequence>
<feature type="compositionally biased region" description="Basic and acidic residues" evidence="1">
    <location>
        <begin position="85"/>
        <end position="95"/>
    </location>
</feature>
<gene>
    <name evidence="2" type="ORF">OHC33_010825</name>
</gene>
<dbReference type="Proteomes" id="UP001316803">
    <property type="component" value="Unassembled WGS sequence"/>
</dbReference>
<reference evidence="2 3" key="1">
    <citation type="submission" date="2022-12" db="EMBL/GenBank/DDBJ databases">
        <title>Genomic features and morphological characterization of a novel Knufia sp. strain isolated from spacecraft assembly facility.</title>
        <authorList>
            <person name="Teixeira M."/>
            <person name="Chander A.M."/>
            <person name="Stajich J.E."/>
            <person name="Venkateswaran K."/>
        </authorList>
    </citation>
    <scope>NUCLEOTIDE SEQUENCE [LARGE SCALE GENOMIC DNA]</scope>
    <source>
        <strain evidence="2 3">FJI-L2-BK-P2</strain>
    </source>
</reference>
<proteinExistence type="predicted"/>
<evidence type="ECO:0000313" key="2">
    <source>
        <dbReference type="EMBL" id="KAK5948172.1"/>
    </source>
</evidence>
<keyword evidence="3" id="KW-1185">Reference proteome</keyword>
<dbReference type="EMBL" id="JAKLMC020000052">
    <property type="protein sequence ID" value="KAK5948172.1"/>
    <property type="molecule type" value="Genomic_DNA"/>
</dbReference>
<comment type="caution">
    <text evidence="2">The sequence shown here is derived from an EMBL/GenBank/DDBJ whole genome shotgun (WGS) entry which is preliminary data.</text>
</comment>
<evidence type="ECO:0000313" key="3">
    <source>
        <dbReference type="Proteomes" id="UP001316803"/>
    </source>
</evidence>
<name>A0AAN8IHM0_9EURO</name>